<dbReference type="Gene3D" id="3.90.980.10">
    <property type="entry name" value="DNA primase, catalytic core, N-terminal domain"/>
    <property type="match status" value="1"/>
</dbReference>
<evidence type="ECO:0000256" key="5">
    <source>
        <dbReference type="ARBA" id="ARBA00022705"/>
    </source>
</evidence>
<dbReference type="SUPFAM" id="SSF57783">
    <property type="entry name" value="Zinc beta-ribbon"/>
    <property type="match status" value="1"/>
</dbReference>
<keyword evidence="11 12" id="KW-0804">Transcription</keyword>
<evidence type="ECO:0000313" key="16">
    <source>
        <dbReference type="EMBL" id="MCF4099000.1"/>
    </source>
</evidence>
<dbReference type="Gene3D" id="3.40.1360.10">
    <property type="match status" value="1"/>
</dbReference>
<evidence type="ECO:0000259" key="15">
    <source>
        <dbReference type="PROSITE" id="PS50880"/>
    </source>
</evidence>
<dbReference type="InterPro" id="IPR013264">
    <property type="entry name" value="DNAG_N"/>
</dbReference>
<dbReference type="NCBIfam" id="TIGR01391">
    <property type="entry name" value="dnaG"/>
    <property type="match status" value="1"/>
</dbReference>
<organism evidence="16 17">
    <name type="scientific">Maritalea mediterranea</name>
    <dbReference type="NCBI Taxonomy" id="2909667"/>
    <lineage>
        <taxon>Bacteria</taxon>
        <taxon>Pseudomonadati</taxon>
        <taxon>Pseudomonadota</taxon>
        <taxon>Alphaproteobacteria</taxon>
        <taxon>Hyphomicrobiales</taxon>
        <taxon>Devosiaceae</taxon>
        <taxon>Maritalea</taxon>
    </lineage>
</organism>
<comment type="function">
    <text evidence="12 13">RNA polymerase that catalyzes the synthesis of short RNA molecules used as primers for DNA polymerase during DNA replication.</text>
</comment>
<evidence type="ECO:0000256" key="3">
    <source>
        <dbReference type="ARBA" id="ARBA00022679"/>
    </source>
</evidence>
<dbReference type="Pfam" id="PF01807">
    <property type="entry name" value="Zn_ribbon_DnaG"/>
    <property type="match status" value="1"/>
</dbReference>
<evidence type="ECO:0000256" key="12">
    <source>
        <dbReference type="HAMAP-Rule" id="MF_00974"/>
    </source>
</evidence>
<evidence type="ECO:0000256" key="10">
    <source>
        <dbReference type="ARBA" id="ARBA00023125"/>
    </source>
</evidence>
<dbReference type="CDD" id="cd03364">
    <property type="entry name" value="TOPRIM_DnaG_primases"/>
    <property type="match status" value="1"/>
</dbReference>
<evidence type="ECO:0000256" key="2">
    <source>
        <dbReference type="ARBA" id="ARBA00022515"/>
    </source>
</evidence>
<dbReference type="PROSITE" id="PS50880">
    <property type="entry name" value="TOPRIM"/>
    <property type="match status" value="1"/>
</dbReference>
<dbReference type="InterPro" id="IPR050219">
    <property type="entry name" value="DnaG_primase"/>
</dbReference>
<dbReference type="Gene3D" id="3.90.580.10">
    <property type="entry name" value="Zinc finger, CHC2-type domain"/>
    <property type="match status" value="1"/>
</dbReference>
<evidence type="ECO:0000256" key="8">
    <source>
        <dbReference type="ARBA" id="ARBA00022833"/>
    </source>
</evidence>
<dbReference type="EC" id="2.7.7.101" evidence="12"/>
<keyword evidence="2 12" id="KW-0639">Primosome</keyword>
<keyword evidence="10 12" id="KW-0238">DNA-binding</keyword>
<keyword evidence="1 12" id="KW-0240">DNA-directed RNA polymerase</keyword>
<dbReference type="RefSeq" id="WP_236114561.1">
    <property type="nucleotide sequence ID" value="NZ_JAKGTI010000002.1"/>
</dbReference>
<evidence type="ECO:0000313" key="17">
    <source>
        <dbReference type="Proteomes" id="UP001201217"/>
    </source>
</evidence>
<comment type="similarity">
    <text evidence="12 13">Belongs to the DnaG primase family.</text>
</comment>
<protein>
    <recommendedName>
        <fullName evidence="12 13">DNA primase</fullName>
        <ecNumber evidence="12">2.7.7.101</ecNumber>
    </recommendedName>
</protein>
<evidence type="ECO:0000256" key="13">
    <source>
        <dbReference type="PIRNR" id="PIRNR002811"/>
    </source>
</evidence>
<keyword evidence="3 12" id="KW-0808">Transferase</keyword>
<dbReference type="Proteomes" id="UP001201217">
    <property type="component" value="Unassembled WGS sequence"/>
</dbReference>
<dbReference type="SMART" id="SM00493">
    <property type="entry name" value="TOPRIM"/>
    <property type="match status" value="1"/>
</dbReference>
<dbReference type="InterPro" id="IPR006171">
    <property type="entry name" value="TOPRIM_dom"/>
</dbReference>
<evidence type="ECO:0000256" key="6">
    <source>
        <dbReference type="ARBA" id="ARBA00022723"/>
    </source>
</evidence>
<evidence type="ECO:0000256" key="4">
    <source>
        <dbReference type="ARBA" id="ARBA00022695"/>
    </source>
</evidence>
<comment type="catalytic activity">
    <reaction evidence="12">
        <text>ssDNA + n NTP = ssDNA/pppN(pN)n-1 hybrid + (n-1) diphosphate.</text>
        <dbReference type="EC" id="2.7.7.101"/>
    </reaction>
</comment>
<feature type="domain" description="Toprim" evidence="15">
    <location>
        <begin position="262"/>
        <end position="346"/>
    </location>
</feature>
<dbReference type="SUPFAM" id="SSF56731">
    <property type="entry name" value="DNA primase core"/>
    <property type="match status" value="1"/>
</dbReference>
<reference evidence="16 17" key="1">
    <citation type="submission" date="2022-01" db="EMBL/GenBank/DDBJ databases">
        <title>Maritalea mediterranea sp. nov., isolated from marine plastic residues from the Malva-rosa beach (Valencia, Spain).</title>
        <authorList>
            <person name="Vidal-Verdu A."/>
            <person name="Molina-Menor E."/>
            <person name="Pascual J."/>
            <person name="Pereto J."/>
            <person name="Porcar M."/>
        </authorList>
    </citation>
    <scope>NUCLEOTIDE SEQUENCE [LARGE SCALE GENOMIC DNA]</scope>
    <source>
        <strain evidence="16 17">P4.10X</strain>
    </source>
</reference>
<evidence type="ECO:0000256" key="11">
    <source>
        <dbReference type="ARBA" id="ARBA00023163"/>
    </source>
</evidence>
<keyword evidence="6 12" id="KW-0479">Metal-binding</keyword>
<name>A0ABS9EB66_9HYPH</name>
<dbReference type="Pfam" id="PF13662">
    <property type="entry name" value="Toprim_4"/>
    <property type="match status" value="1"/>
</dbReference>
<comment type="caution">
    <text evidence="16">The sequence shown here is derived from an EMBL/GenBank/DDBJ whole genome shotgun (WGS) entry which is preliminary data.</text>
</comment>
<feature type="region of interest" description="Disordered" evidence="14">
    <location>
        <begin position="432"/>
        <end position="464"/>
    </location>
</feature>
<keyword evidence="7 12" id="KW-0863">Zinc-finger</keyword>
<proteinExistence type="inferred from homology"/>
<dbReference type="EMBL" id="JAKGTI010000002">
    <property type="protein sequence ID" value="MCF4099000.1"/>
    <property type="molecule type" value="Genomic_DNA"/>
</dbReference>
<feature type="zinc finger region" description="CHC2-type" evidence="12">
    <location>
        <begin position="43"/>
        <end position="67"/>
    </location>
</feature>
<feature type="compositionally biased region" description="Polar residues" evidence="14">
    <location>
        <begin position="452"/>
        <end position="464"/>
    </location>
</feature>
<dbReference type="InterPro" id="IPR036977">
    <property type="entry name" value="DNA_primase_Znf_CHC2"/>
</dbReference>
<comment type="cofactor">
    <cofactor evidence="12 13">
        <name>Zn(2+)</name>
        <dbReference type="ChEBI" id="CHEBI:29105"/>
    </cofactor>
    <text evidence="12 13">Binds 1 zinc ion per monomer.</text>
</comment>
<dbReference type="InterPro" id="IPR030846">
    <property type="entry name" value="DnaG_bac"/>
</dbReference>
<comment type="subunit">
    <text evidence="12">Monomer. Interacts with DnaB.</text>
</comment>
<dbReference type="InterPro" id="IPR034151">
    <property type="entry name" value="TOPRIM_DnaG_bac"/>
</dbReference>
<dbReference type="PANTHER" id="PTHR30313">
    <property type="entry name" value="DNA PRIMASE"/>
    <property type="match status" value="1"/>
</dbReference>
<keyword evidence="4 12" id="KW-0548">Nucleotidyltransferase</keyword>
<dbReference type="PANTHER" id="PTHR30313:SF2">
    <property type="entry name" value="DNA PRIMASE"/>
    <property type="match status" value="1"/>
</dbReference>
<dbReference type="InterPro" id="IPR002694">
    <property type="entry name" value="Znf_CHC2"/>
</dbReference>
<keyword evidence="9" id="KW-0460">Magnesium</keyword>
<dbReference type="InterPro" id="IPR006295">
    <property type="entry name" value="DNA_primase_DnaG"/>
</dbReference>
<sequence length="643" mass="71021">MRFSDQFLDEIRERLNISQVVGEYVTWDKRKSQPGRGDFWACCPFHGEKTPSFHADDRKGIYHCFGCGVTGDHFRFLVEKGGLSFPEAVERLAGQAGVQLPARDPQQEARQQKRNSLYDVMELATQYFEQALAANVGARARGYLNERGVSPKIQEQFRLGFAPDSRNGLKEFLAQNQVTARQMIDCGLLVAGDDIAVPFDRFRNRLMFPIEDFRGRVVAFGGRAMSPEARAKYLNSPETELFHKRRTLYNGQMARQAAHDGKPLVVVEGYMDVIACVQAGFHGAVAPLGTALTDEHLGLLWKMTGTPILCFDGDSAGQRAAGRSMDVMLPMLKPGQSAKIVTLPEGVDPDDLIKAEGRKGFEDLLASAVPLSQAIWQRETQNANVETPEARAELEARLRGLANEIADPSVKKHYGQAFNDMLYRFFRPQGKPNYRGRGSGGGGGRNSNYGSIKTNGRKSYSPTSSLMQRLKNTGAGAIHPREAVILLGLINHPELAEQHMEDLANLELTSQAASQMLDMLMNTVAMDPSISADKLRAQIEQRGLLDALNTITAQVQRQGIWQVDQKADKSDAEIGLNHALALHYKSVRLNKELKAAELALGNDPSEESYERLRDIQNQISSVDGTEALIEGFGSLSGRSTRSL</sequence>
<keyword evidence="8 12" id="KW-0862">Zinc</keyword>
<evidence type="ECO:0000256" key="7">
    <source>
        <dbReference type="ARBA" id="ARBA00022771"/>
    </source>
</evidence>
<dbReference type="SMART" id="SM00400">
    <property type="entry name" value="ZnF_CHCC"/>
    <property type="match status" value="1"/>
</dbReference>
<gene>
    <name evidence="12 16" type="primary">dnaG</name>
    <name evidence="16" type="ORF">L1I42_10930</name>
</gene>
<dbReference type="HAMAP" id="MF_00974">
    <property type="entry name" value="DNA_primase_DnaG"/>
    <property type="match status" value="1"/>
</dbReference>
<accession>A0ABS9EB66</accession>
<evidence type="ECO:0000256" key="14">
    <source>
        <dbReference type="SAM" id="MobiDB-lite"/>
    </source>
</evidence>
<evidence type="ECO:0000256" key="1">
    <source>
        <dbReference type="ARBA" id="ARBA00022478"/>
    </source>
</evidence>
<comment type="domain">
    <text evidence="12">Contains an N-terminal zinc-binding domain, a central core domain that contains the primase activity, and a C-terminal DnaB-binding domain.</text>
</comment>
<dbReference type="PIRSF" id="PIRSF002811">
    <property type="entry name" value="DnaG"/>
    <property type="match status" value="1"/>
</dbReference>
<dbReference type="Pfam" id="PF08275">
    <property type="entry name" value="DNAG_N"/>
    <property type="match status" value="1"/>
</dbReference>
<keyword evidence="5 12" id="KW-0235">DNA replication</keyword>
<keyword evidence="17" id="KW-1185">Reference proteome</keyword>
<evidence type="ECO:0000256" key="9">
    <source>
        <dbReference type="ARBA" id="ARBA00022842"/>
    </source>
</evidence>
<dbReference type="InterPro" id="IPR037068">
    <property type="entry name" value="DNA_primase_core_N_sf"/>
</dbReference>